<feature type="compositionally biased region" description="Polar residues" evidence="1">
    <location>
        <begin position="77"/>
        <end position="89"/>
    </location>
</feature>
<reference evidence="2 3" key="1">
    <citation type="submission" date="2015-07" db="EMBL/GenBank/DDBJ databases">
        <title>Comparative genomics of the Sigatoka disease complex on banana suggests a link between parallel evolutionary changes in Pseudocercospora fijiensis and Pseudocercospora eumusae and increased virulence on the banana host.</title>
        <authorList>
            <person name="Chang T.-C."/>
            <person name="Salvucci A."/>
            <person name="Crous P.W."/>
            <person name="Stergiopoulos I."/>
        </authorList>
    </citation>
    <scope>NUCLEOTIDE SEQUENCE [LARGE SCALE GENOMIC DNA]</scope>
    <source>
        <strain evidence="2 3">CBS 114824</strain>
    </source>
</reference>
<gene>
    <name evidence="2" type="ORF">AC578_6537</name>
</gene>
<comment type="caution">
    <text evidence="2">The sequence shown here is derived from an EMBL/GenBank/DDBJ whole genome shotgun (WGS) entry which is preliminary data.</text>
</comment>
<feature type="compositionally biased region" description="Polar residues" evidence="1">
    <location>
        <begin position="50"/>
        <end position="60"/>
    </location>
</feature>
<name>A0A139HHP9_9PEZI</name>
<evidence type="ECO:0000256" key="1">
    <source>
        <dbReference type="SAM" id="MobiDB-lite"/>
    </source>
</evidence>
<protein>
    <submittedName>
        <fullName evidence="2">Uncharacterized protein</fullName>
    </submittedName>
</protein>
<evidence type="ECO:0000313" key="2">
    <source>
        <dbReference type="EMBL" id="KXT01990.1"/>
    </source>
</evidence>
<dbReference type="EMBL" id="LFZN01000047">
    <property type="protein sequence ID" value="KXT01990.1"/>
    <property type="molecule type" value="Genomic_DNA"/>
</dbReference>
<feature type="region of interest" description="Disordered" evidence="1">
    <location>
        <begin position="25"/>
        <end position="109"/>
    </location>
</feature>
<dbReference type="OrthoDB" id="10641534at2759"/>
<proteinExistence type="predicted"/>
<dbReference type="AlphaFoldDB" id="A0A139HHP9"/>
<accession>A0A139HHP9</accession>
<feature type="compositionally biased region" description="Low complexity" evidence="1">
    <location>
        <begin position="28"/>
        <end position="47"/>
    </location>
</feature>
<keyword evidence="3" id="KW-1185">Reference proteome</keyword>
<organism evidence="2 3">
    <name type="scientific">Pseudocercospora eumusae</name>
    <dbReference type="NCBI Taxonomy" id="321146"/>
    <lineage>
        <taxon>Eukaryota</taxon>
        <taxon>Fungi</taxon>
        <taxon>Dikarya</taxon>
        <taxon>Ascomycota</taxon>
        <taxon>Pezizomycotina</taxon>
        <taxon>Dothideomycetes</taxon>
        <taxon>Dothideomycetidae</taxon>
        <taxon>Mycosphaerellales</taxon>
        <taxon>Mycosphaerellaceae</taxon>
        <taxon>Pseudocercospora</taxon>
    </lineage>
</organism>
<sequence length="222" mass="24263">MLPDSHEYSSESVEDLFKTITDLLRQTSPVPELRVPSRSPSSRTSMVAHASSSRKASPSPNGRKRPQSLILERSRQGDSQPPRNTSESRGTMIADSQPKSRLRNMATESLNGRRRVGEAVIDIPWTIVLRKVGRGIFEDRRMSGKSEKKNSGHHNPPAFGTVVPLPDLNLLLAFVIPETSAAFAPAVPMAAYARSGRHGISRASNESGYYDMAAASERGLTL</sequence>
<dbReference type="Proteomes" id="UP000070133">
    <property type="component" value="Unassembled WGS sequence"/>
</dbReference>
<evidence type="ECO:0000313" key="3">
    <source>
        <dbReference type="Proteomes" id="UP000070133"/>
    </source>
</evidence>